<proteinExistence type="predicted"/>
<dbReference type="AlphaFoldDB" id="A0A4Q9VTW7"/>
<evidence type="ECO:0000313" key="2">
    <source>
        <dbReference type="Proteomes" id="UP000292781"/>
    </source>
</evidence>
<gene>
    <name evidence="1" type="ORF">EYW49_06645</name>
</gene>
<dbReference type="EMBL" id="SJFN01000007">
    <property type="protein sequence ID" value="TBW39541.1"/>
    <property type="molecule type" value="Genomic_DNA"/>
</dbReference>
<accession>A0A4Q9VTW7</accession>
<dbReference type="Proteomes" id="UP000292781">
    <property type="component" value="Unassembled WGS sequence"/>
</dbReference>
<keyword evidence="2" id="KW-1185">Reference proteome</keyword>
<protein>
    <recommendedName>
        <fullName evidence="3">Tetratricopeptide repeat protein</fullName>
    </recommendedName>
</protein>
<dbReference type="InterPro" id="IPR011990">
    <property type="entry name" value="TPR-like_helical_dom_sf"/>
</dbReference>
<organism evidence="1 2">
    <name type="scientific">Siculibacillus lacustris</name>
    <dbReference type="NCBI Taxonomy" id="1549641"/>
    <lineage>
        <taxon>Bacteria</taxon>
        <taxon>Pseudomonadati</taxon>
        <taxon>Pseudomonadota</taxon>
        <taxon>Alphaproteobacteria</taxon>
        <taxon>Hyphomicrobiales</taxon>
        <taxon>Ancalomicrobiaceae</taxon>
        <taxon>Siculibacillus</taxon>
    </lineage>
</organism>
<name>A0A4Q9VTW7_9HYPH</name>
<evidence type="ECO:0000313" key="1">
    <source>
        <dbReference type="EMBL" id="TBW39541.1"/>
    </source>
</evidence>
<dbReference type="OrthoDB" id="9771846at2"/>
<reference evidence="1 2" key="1">
    <citation type="submission" date="2019-02" db="EMBL/GenBank/DDBJ databases">
        <title>Siculibacillus lacustris gen. nov., sp. nov., a new rosette-forming bacterium isolated from a freshwater crater lake (Lake St. Ana, Romania).</title>
        <authorList>
            <person name="Felfoldi T."/>
            <person name="Marton Z."/>
            <person name="Szabo A."/>
            <person name="Mentes A."/>
            <person name="Boka K."/>
            <person name="Marialigeti K."/>
            <person name="Mathe I."/>
            <person name="Koncz M."/>
            <person name="Schumann P."/>
            <person name="Toth E."/>
        </authorList>
    </citation>
    <scope>NUCLEOTIDE SEQUENCE [LARGE SCALE GENOMIC DNA]</scope>
    <source>
        <strain evidence="1 2">SA-279</strain>
    </source>
</reference>
<evidence type="ECO:0008006" key="3">
    <source>
        <dbReference type="Google" id="ProtNLM"/>
    </source>
</evidence>
<sequence length="278" mass="29943">MRIGLSRFTRASAKASGAKAAEVAAALFGGGGGFDEAELRAWEAAEADAEIDAFVSRLADHLGALEGHGGRAAIEAVARRVPQVLVGRRRRVAATLRLAGLDAGFRAAVRDGDAARDRRDWGAGEHAFWRALQIFPFHPGYRVQYAHCLKEQDKWVDAELEYRSALALGNRDADLAVHIDFVSRRRGAPADPAVLARVAGWWSVPDPRPLAVPPLRADVEALVALLLGRGPAHLAEIADLLAANASLAEIVDRLIGHPAFVTANRDLLTLLVESGWRR</sequence>
<dbReference type="SUPFAM" id="SSF48452">
    <property type="entry name" value="TPR-like"/>
    <property type="match status" value="1"/>
</dbReference>
<dbReference type="Gene3D" id="1.25.40.10">
    <property type="entry name" value="Tetratricopeptide repeat domain"/>
    <property type="match status" value="1"/>
</dbReference>
<comment type="caution">
    <text evidence="1">The sequence shown here is derived from an EMBL/GenBank/DDBJ whole genome shotgun (WGS) entry which is preliminary data.</text>
</comment>
<dbReference type="RefSeq" id="WP_131307460.1">
    <property type="nucleotide sequence ID" value="NZ_SJFN01000007.1"/>
</dbReference>